<organism evidence="1 2">
    <name type="scientific">Campylobacter ureolyticus</name>
    <dbReference type="NCBI Taxonomy" id="827"/>
    <lineage>
        <taxon>Bacteria</taxon>
        <taxon>Pseudomonadati</taxon>
        <taxon>Campylobacterota</taxon>
        <taxon>Epsilonproteobacteria</taxon>
        <taxon>Campylobacterales</taxon>
        <taxon>Campylobacteraceae</taxon>
        <taxon>Campylobacter</taxon>
    </lineage>
</organism>
<comment type="caution">
    <text evidence="1">The sequence shown here is derived from an EMBL/GenBank/DDBJ whole genome shotgun (WGS) entry which is preliminary data.</text>
</comment>
<evidence type="ECO:0000313" key="1">
    <source>
        <dbReference type="EMBL" id="PKZ29939.1"/>
    </source>
</evidence>
<dbReference type="AlphaFoldDB" id="A0A2I1NC30"/>
<evidence type="ECO:0000313" key="2">
    <source>
        <dbReference type="Proteomes" id="UP000234639"/>
    </source>
</evidence>
<protein>
    <submittedName>
        <fullName evidence="1">Uncharacterized protein</fullName>
    </submittedName>
</protein>
<dbReference type="RefSeq" id="WP_101636433.1">
    <property type="nucleotide sequence ID" value="NZ_PKHU01000001.1"/>
</dbReference>
<proteinExistence type="predicted"/>
<sequence length="264" mass="30903">MLIYDANFKLLGMSEHALNLLGYPSFNAFYSNHSDISELFVDKDDFYIYGKRVSFQEYMLKSKKPLLALLKNSKNLEIEIKFEINNLFFSDENNGYVIFLNSPSVKSQNTQDDFLPKNTIKRSNLLSVDNIFKKTYDLELQNIKNIKLNDLEENTLINDEWLKNTSDNLSLNLGKFINNLKNLINKAYEKEEILYEAIVLGDLNESVKNLSEIKKLAYSYNIKPLTKAIYRLENSQIDEISKNFRQYKDVIEKIDKTITKRNEI</sequence>
<name>A0A2I1NC30_9BACT</name>
<gene>
    <name evidence="1" type="ORF">CYJ41_00410</name>
</gene>
<dbReference type="Proteomes" id="UP000234639">
    <property type="component" value="Unassembled WGS sequence"/>
</dbReference>
<reference evidence="1 2" key="1">
    <citation type="submission" date="2017-12" db="EMBL/GenBank/DDBJ databases">
        <title>Phylogenetic diversity of female urinary microbiome.</title>
        <authorList>
            <person name="Thomas-White K."/>
            <person name="Wolfe A.J."/>
        </authorList>
    </citation>
    <scope>NUCLEOTIDE SEQUENCE [LARGE SCALE GENOMIC DNA]</scope>
    <source>
        <strain evidence="1 2">UMB0112</strain>
    </source>
</reference>
<accession>A0A2I1NC30</accession>
<dbReference type="EMBL" id="PKHU01000001">
    <property type="protein sequence ID" value="PKZ29939.1"/>
    <property type="molecule type" value="Genomic_DNA"/>
</dbReference>